<feature type="domain" description="Secretion system C-terminal sorting" evidence="3">
    <location>
        <begin position="179"/>
        <end position="248"/>
    </location>
</feature>
<reference evidence="4 5" key="1">
    <citation type="submission" date="2017-04" db="EMBL/GenBank/DDBJ databases">
        <authorList>
            <person name="Afonso C.L."/>
            <person name="Miller P.J."/>
            <person name="Scott M.A."/>
            <person name="Spackman E."/>
            <person name="Goraichik I."/>
            <person name="Dimitrov K.M."/>
            <person name="Suarez D.L."/>
            <person name="Swayne D.E."/>
        </authorList>
    </citation>
    <scope>NUCLEOTIDE SEQUENCE [LARGE SCALE GENOMIC DNA]</scope>
    <source>
        <strain evidence="4 5">CGMCC 1.12708</strain>
    </source>
</reference>
<evidence type="ECO:0000313" key="5">
    <source>
        <dbReference type="Proteomes" id="UP000192393"/>
    </source>
</evidence>
<evidence type="ECO:0000313" key="4">
    <source>
        <dbReference type="EMBL" id="SMC84410.1"/>
    </source>
</evidence>
<organism evidence="4 5">
    <name type="scientific">Moheibacter sediminis</name>
    <dbReference type="NCBI Taxonomy" id="1434700"/>
    <lineage>
        <taxon>Bacteria</taxon>
        <taxon>Pseudomonadati</taxon>
        <taxon>Bacteroidota</taxon>
        <taxon>Flavobacteriia</taxon>
        <taxon>Flavobacteriales</taxon>
        <taxon>Weeksellaceae</taxon>
        <taxon>Moheibacter</taxon>
    </lineage>
</organism>
<dbReference type="RefSeq" id="WP_084018457.1">
    <property type="nucleotide sequence ID" value="NZ_FWXS01000010.1"/>
</dbReference>
<evidence type="ECO:0000256" key="2">
    <source>
        <dbReference type="SAM" id="SignalP"/>
    </source>
</evidence>
<dbReference type="OrthoDB" id="977776at2"/>
<protein>
    <submittedName>
        <fullName evidence="4">Por secretion system C-terminal sorting domain-containing protein</fullName>
    </submittedName>
</protein>
<accession>A0A1W2CGU7</accession>
<dbReference type="Proteomes" id="UP000192393">
    <property type="component" value="Unassembled WGS sequence"/>
</dbReference>
<dbReference type="Pfam" id="PF18962">
    <property type="entry name" value="Por_Secre_tail"/>
    <property type="match status" value="1"/>
</dbReference>
<dbReference type="NCBIfam" id="TIGR04183">
    <property type="entry name" value="Por_Secre_tail"/>
    <property type="match status" value="1"/>
</dbReference>
<keyword evidence="1 2" id="KW-0732">Signal</keyword>
<feature type="chain" id="PRO_5012099697" evidence="2">
    <location>
        <begin position="21"/>
        <end position="249"/>
    </location>
</feature>
<proteinExistence type="predicted"/>
<dbReference type="AlphaFoldDB" id="A0A1W2CGU7"/>
<gene>
    <name evidence="4" type="ORF">SAMN06296427_11066</name>
</gene>
<evidence type="ECO:0000256" key="1">
    <source>
        <dbReference type="ARBA" id="ARBA00022729"/>
    </source>
</evidence>
<dbReference type="EMBL" id="FWXS01000010">
    <property type="protein sequence ID" value="SMC84410.1"/>
    <property type="molecule type" value="Genomic_DNA"/>
</dbReference>
<name>A0A1W2CGU7_9FLAO</name>
<dbReference type="InterPro" id="IPR026444">
    <property type="entry name" value="Secre_tail"/>
</dbReference>
<sequence>MKKLILSMLTVVAVSGTSYSQSFSITDLDGVPYENNSVHIFNVHGTFEDPIDAAKLHLVINNITEAPITVTGQVVEMTNTDGNLAQFCIGGPSGNCFFPLFEGSFYPGENGGIIQAGGNWGNFDYLINLDPTELAEYKLRFVQLDGSGAEMPDTSFFLTYRYDSTMAVSDLNSIAIAEVYPTVAKGFTNVTLKENAAVQILNVEGKSVRSVSMKSGNSQLDLSGLSSGVYWIAFKGESGMTTTKKLIVK</sequence>
<keyword evidence="5" id="KW-1185">Reference proteome</keyword>
<evidence type="ECO:0000259" key="3">
    <source>
        <dbReference type="Pfam" id="PF18962"/>
    </source>
</evidence>
<feature type="signal peptide" evidence="2">
    <location>
        <begin position="1"/>
        <end position="20"/>
    </location>
</feature>